<dbReference type="EMBL" id="QGDO01000003">
    <property type="protein sequence ID" value="PWJ42276.1"/>
    <property type="molecule type" value="Genomic_DNA"/>
</dbReference>
<dbReference type="GO" id="GO:0016787">
    <property type="term" value="F:hydrolase activity"/>
    <property type="evidence" value="ECO:0007669"/>
    <property type="project" value="UniProtKB-KW"/>
</dbReference>
<dbReference type="SUPFAM" id="SSF53474">
    <property type="entry name" value="alpha/beta-Hydrolases"/>
    <property type="match status" value="1"/>
</dbReference>
<reference evidence="1 2" key="1">
    <citation type="submission" date="2018-03" db="EMBL/GenBank/DDBJ databases">
        <title>Genomic Encyclopedia of Archaeal and Bacterial Type Strains, Phase II (KMG-II): from individual species to whole genera.</title>
        <authorList>
            <person name="Goeker M."/>
        </authorList>
    </citation>
    <scope>NUCLEOTIDE SEQUENCE [LARGE SCALE GENOMIC DNA]</scope>
    <source>
        <strain evidence="1 2">DSM 28229</strain>
    </source>
</reference>
<dbReference type="PANTHER" id="PTHR48098:SF1">
    <property type="entry name" value="DIACYLGLYCEROL ACYLTRANSFERASE_MYCOLYLTRANSFERASE AG85A"/>
    <property type="match status" value="1"/>
</dbReference>
<protein>
    <submittedName>
        <fullName evidence="1">S-formylglutathione hydrolase FrmB</fullName>
    </submittedName>
</protein>
<gene>
    <name evidence="1" type="ORF">BC781_103528</name>
</gene>
<dbReference type="InterPro" id="IPR050583">
    <property type="entry name" value="Mycobacterial_A85_antigen"/>
</dbReference>
<dbReference type="Gene3D" id="3.40.50.1820">
    <property type="entry name" value="alpha/beta hydrolase"/>
    <property type="match status" value="1"/>
</dbReference>
<dbReference type="GO" id="GO:0016747">
    <property type="term" value="F:acyltransferase activity, transferring groups other than amino-acyl groups"/>
    <property type="evidence" value="ECO:0007669"/>
    <property type="project" value="TreeGrafter"/>
</dbReference>
<dbReference type="PANTHER" id="PTHR48098">
    <property type="entry name" value="ENTEROCHELIN ESTERASE-RELATED"/>
    <property type="match status" value="1"/>
</dbReference>
<dbReference type="InterPro" id="IPR000801">
    <property type="entry name" value="Esterase-like"/>
</dbReference>
<sequence>MFRALYFTFLFSFFCFRVFASEIKNIIVHSDVMNKDIQVTVLLPNDYDRDKLVHFPVLYLLHGFDGGHKSFIDKIKFLDNYVDNGGYIVVCPDGGTDSWYLDSPMEPAYKYTTFIGTELVEHIDQFFRTIPKKEARGIAGISMGGFGAFHVAFRKPQTFFVIGSMSGVVDFRLFSKHWERWGLIKLLGEYVLYEELWDQEIIVNQLKILKENNYRMIIDCGLNDEMINVNRNLHDALVKEKIPHTYIERPGAHDWDYWNVALRVQMDYFKYSFYRE</sequence>
<name>A0A315Z9N3_SEDFL</name>
<dbReference type="Proteomes" id="UP000245535">
    <property type="component" value="Unassembled WGS sequence"/>
</dbReference>
<dbReference type="InterPro" id="IPR029058">
    <property type="entry name" value="AB_hydrolase_fold"/>
</dbReference>
<dbReference type="AlphaFoldDB" id="A0A315Z9N3"/>
<keyword evidence="2" id="KW-1185">Reference proteome</keyword>
<evidence type="ECO:0000313" key="1">
    <source>
        <dbReference type="EMBL" id="PWJ42276.1"/>
    </source>
</evidence>
<proteinExistence type="predicted"/>
<comment type="caution">
    <text evidence="1">The sequence shown here is derived from an EMBL/GenBank/DDBJ whole genome shotgun (WGS) entry which is preliminary data.</text>
</comment>
<organism evidence="1 2">
    <name type="scientific">Sediminitomix flava</name>
    <dbReference type="NCBI Taxonomy" id="379075"/>
    <lineage>
        <taxon>Bacteria</taxon>
        <taxon>Pseudomonadati</taxon>
        <taxon>Bacteroidota</taxon>
        <taxon>Cytophagia</taxon>
        <taxon>Cytophagales</taxon>
        <taxon>Flammeovirgaceae</taxon>
        <taxon>Sediminitomix</taxon>
    </lineage>
</organism>
<keyword evidence="1" id="KW-0378">Hydrolase</keyword>
<dbReference type="Pfam" id="PF00756">
    <property type="entry name" value="Esterase"/>
    <property type="match status" value="1"/>
</dbReference>
<accession>A0A315Z9N3</accession>
<evidence type="ECO:0000313" key="2">
    <source>
        <dbReference type="Proteomes" id="UP000245535"/>
    </source>
</evidence>